<evidence type="ECO:0000256" key="1">
    <source>
        <dbReference type="ARBA" id="ARBA00008007"/>
    </source>
</evidence>
<dbReference type="EMBL" id="JBDLOB010000002">
    <property type="protein sequence ID" value="MEN8625160.1"/>
    <property type="molecule type" value="Genomic_DNA"/>
</dbReference>
<organism evidence="2 3">
    <name type="scientific">Psychrobacter proteolyticus</name>
    <dbReference type="NCBI Taxonomy" id="147825"/>
    <lineage>
        <taxon>Bacteria</taxon>
        <taxon>Pseudomonadati</taxon>
        <taxon>Pseudomonadota</taxon>
        <taxon>Gammaproteobacteria</taxon>
        <taxon>Moraxellales</taxon>
        <taxon>Moraxellaceae</taxon>
        <taxon>Psychrobacter</taxon>
    </lineage>
</organism>
<protein>
    <submittedName>
        <fullName evidence="2">ComF family protein</fullName>
    </submittedName>
</protein>
<comment type="caution">
    <text evidence="2">The sequence shown here is derived from an EMBL/GenBank/DDBJ whole genome shotgun (WGS) entry which is preliminary data.</text>
</comment>
<dbReference type="Gene3D" id="3.40.50.2020">
    <property type="match status" value="1"/>
</dbReference>
<dbReference type="InterPro" id="IPR000836">
    <property type="entry name" value="PRTase_dom"/>
</dbReference>
<comment type="similarity">
    <text evidence="1">Belongs to the ComF/GntX family.</text>
</comment>
<keyword evidence="3" id="KW-1185">Reference proteome</keyword>
<dbReference type="PANTHER" id="PTHR47505:SF1">
    <property type="entry name" value="DNA UTILIZATION PROTEIN YHGH"/>
    <property type="match status" value="1"/>
</dbReference>
<accession>A0ABV0D3A8</accession>
<dbReference type="RefSeq" id="WP_347162519.1">
    <property type="nucleotide sequence ID" value="NZ_JBDLOB010000002.1"/>
</dbReference>
<dbReference type="InterPro" id="IPR051910">
    <property type="entry name" value="ComF/GntX_DNA_util-trans"/>
</dbReference>
<evidence type="ECO:0000313" key="3">
    <source>
        <dbReference type="Proteomes" id="UP001414441"/>
    </source>
</evidence>
<dbReference type="PANTHER" id="PTHR47505">
    <property type="entry name" value="DNA UTILIZATION PROTEIN YHGH"/>
    <property type="match status" value="1"/>
</dbReference>
<gene>
    <name evidence="2" type="ORF">ABFV72_03955</name>
</gene>
<dbReference type="CDD" id="cd06223">
    <property type="entry name" value="PRTases_typeI"/>
    <property type="match status" value="1"/>
</dbReference>
<dbReference type="SUPFAM" id="SSF53271">
    <property type="entry name" value="PRTase-like"/>
    <property type="match status" value="1"/>
</dbReference>
<dbReference type="Proteomes" id="UP001414441">
    <property type="component" value="Unassembled WGS sequence"/>
</dbReference>
<reference evidence="2 3" key="1">
    <citation type="submission" date="2024-05" db="EMBL/GenBank/DDBJ databases">
        <title>Genome sequencing of Marine Estuary Bacteria, Pseudoalteromonas distincta strain FA, Psychrobacter proteolyticus strain EA, and Shewanella baltica strain CA.</title>
        <authorList>
            <person name="Dieffenbach S.A."/>
            <person name="Maclea K.S."/>
        </authorList>
    </citation>
    <scope>NUCLEOTIDE SEQUENCE [LARGE SCALE GENOMIC DNA]</scope>
    <source>
        <strain evidence="2 3">EA</strain>
    </source>
</reference>
<sequence>MRRLAPYQTGLWLAEYMDMRCQLCRIYRSTPQSQLLRHQAPSSLYDVTDTPPTRITLKKHSSLTNIVHQVNSHLSSGLLCAHCHNDITWLPRPFKVDIVPSISLSIQASTYYEYPIRQAIRAFKHQEDMTKLPLLLHAIRQLPRPHGCHRNNSVIVAMPTTSQRLVKRGFDPVSILSAQLSKHWQIPLWQSVKRIDDTVSQQGLTRAERLSNLDNAFALIESPPTKRLLLFDDVSTTGASLQALARAFIPPTAVKSATDSSNNSYQISAYVLAHGSKS</sequence>
<name>A0ABV0D3A8_9GAMM</name>
<evidence type="ECO:0000313" key="2">
    <source>
        <dbReference type="EMBL" id="MEN8625160.1"/>
    </source>
</evidence>
<dbReference type="InterPro" id="IPR029057">
    <property type="entry name" value="PRTase-like"/>
</dbReference>
<proteinExistence type="inferred from homology"/>